<dbReference type="Pfam" id="PF00589">
    <property type="entry name" value="Phage_integrase"/>
    <property type="match status" value="1"/>
</dbReference>
<dbReference type="Proteomes" id="UP000199687">
    <property type="component" value="Unassembled WGS sequence"/>
</dbReference>
<dbReference type="InterPro" id="IPR013762">
    <property type="entry name" value="Integrase-like_cat_sf"/>
</dbReference>
<name>A0A1H9MNP5_9BACI</name>
<accession>A0A1H9MNP5</accession>
<keyword evidence="4" id="KW-1185">Reference proteome</keyword>
<dbReference type="STRING" id="531814.SAMN04487944_10273"/>
<evidence type="ECO:0000259" key="2">
    <source>
        <dbReference type="PROSITE" id="PS51898"/>
    </source>
</evidence>
<dbReference type="GO" id="GO:0015074">
    <property type="term" value="P:DNA integration"/>
    <property type="evidence" value="ECO:0007669"/>
    <property type="project" value="InterPro"/>
</dbReference>
<dbReference type="InterPro" id="IPR050090">
    <property type="entry name" value="Tyrosine_recombinase_XerCD"/>
</dbReference>
<dbReference type="AlphaFoldDB" id="A0A1H9MNP5"/>
<dbReference type="RefSeq" id="WP_089739032.1">
    <property type="nucleotide sequence ID" value="NZ_FOGL01000002.1"/>
</dbReference>
<organism evidence="3 4">
    <name type="scientific">Gracilibacillus ureilyticus</name>
    <dbReference type="NCBI Taxonomy" id="531814"/>
    <lineage>
        <taxon>Bacteria</taxon>
        <taxon>Bacillati</taxon>
        <taxon>Bacillota</taxon>
        <taxon>Bacilli</taxon>
        <taxon>Bacillales</taxon>
        <taxon>Bacillaceae</taxon>
        <taxon>Gracilibacillus</taxon>
    </lineage>
</organism>
<dbReference type="OrthoDB" id="2445040at2"/>
<feature type="domain" description="Tyr recombinase" evidence="2">
    <location>
        <begin position="1"/>
        <end position="155"/>
    </location>
</feature>
<dbReference type="PROSITE" id="PS51898">
    <property type="entry name" value="TYR_RECOMBINASE"/>
    <property type="match status" value="1"/>
</dbReference>
<evidence type="ECO:0000313" key="3">
    <source>
        <dbReference type="EMBL" id="SER25149.1"/>
    </source>
</evidence>
<reference evidence="3 4" key="1">
    <citation type="submission" date="2016-10" db="EMBL/GenBank/DDBJ databases">
        <authorList>
            <person name="de Groot N.N."/>
        </authorList>
    </citation>
    <scope>NUCLEOTIDE SEQUENCE [LARGE SCALE GENOMIC DNA]</scope>
    <source>
        <strain evidence="3 4">CGMCC 1.7727</strain>
    </source>
</reference>
<evidence type="ECO:0000313" key="4">
    <source>
        <dbReference type="Proteomes" id="UP000199687"/>
    </source>
</evidence>
<sequence length="167" mass="19789">MRNEELCRAKVGDIEYDRDRQRYYLHIIGKGNKKRIVPLRDKVIQSMNRLRISRNMPPIHESSADMPLIVTSRGNAYSPSYLSQYLHKVIKRTELPMLEKKTITPHTFRHAFAILSYREGIDVYTIMRSLGHENIETTKIYLPKEMEKDEHAVLQWKKTAMKKYINI</sequence>
<dbReference type="Gene3D" id="1.10.443.10">
    <property type="entry name" value="Intergrase catalytic core"/>
    <property type="match status" value="1"/>
</dbReference>
<gene>
    <name evidence="3" type="ORF">SAMN04487944_10273</name>
</gene>
<dbReference type="InterPro" id="IPR002104">
    <property type="entry name" value="Integrase_catalytic"/>
</dbReference>
<keyword evidence="1" id="KW-0233">DNA recombination</keyword>
<dbReference type="GO" id="GO:0006310">
    <property type="term" value="P:DNA recombination"/>
    <property type="evidence" value="ECO:0007669"/>
    <property type="project" value="UniProtKB-KW"/>
</dbReference>
<dbReference type="SUPFAM" id="SSF56349">
    <property type="entry name" value="DNA breaking-rejoining enzymes"/>
    <property type="match status" value="1"/>
</dbReference>
<dbReference type="GO" id="GO:0003677">
    <property type="term" value="F:DNA binding"/>
    <property type="evidence" value="ECO:0007669"/>
    <property type="project" value="InterPro"/>
</dbReference>
<protein>
    <submittedName>
        <fullName evidence="3">Phage integrase family protein</fullName>
    </submittedName>
</protein>
<evidence type="ECO:0000256" key="1">
    <source>
        <dbReference type="ARBA" id="ARBA00023172"/>
    </source>
</evidence>
<dbReference type="InterPro" id="IPR011010">
    <property type="entry name" value="DNA_brk_join_enz"/>
</dbReference>
<dbReference type="EMBL" id="FOGL01000002">
    <property type="protein sequence ID" value="SER25149.1"/>
    <property type="molecule type" value="Genomic_DNA"/>
</dbReference>
<proteinExistence type="predicted"/>
<dbReference type="PANTHER" id="PTHR30349:SF64">
    <property type="entry name" value="PROPHAGE INTEGRASE INTD-RELATED"/>
    <property type="match status" value="1"/>
</dbReference>
<dbReference type="PANTHER" id="PTHR30349">
    <property type="entry name" value="PHAGE INTEGRASE-RELATED"/>
    <property type="match status" value="1"/>
</dbReference>